<dbReference type="Pfam" id="PF04142">
    <property type="entry name" value="Nuc_sug_transp"/>
    <property type="match status" value="1"/>
</dbReference>
<evidence type="ECO:0000256" key="2">
    <source>
        <dbReference type="ARBA" id="ARBA00009976"/>
    </source>
</evidence>
<feature type="transmembrane region" description="Helical" evidence="7">
    <location>
        <begin position="121"/>
        <end position="142"/>
    </location>
</feature>
<dbReference type="PANTHER" id="PTHR10231">
    <property type="entry name" value="NUCLEOTIDE-SUGAR TRANSMEMBRANE TRANSPORTER"/>
    <property type="match status" value="1"/>
</dbReference>
<dbReference type="Proteomes" id="UP000594262">
    <property type="component" value="Unplaced"/>
</dbReference>
<organism evidence="8 9">
    <name type="scientific">Clytia hemisphaerica</name>
    <dbReference type="NCBI Taxonomy" id="252671"/>
    <lineage>
        <taxon>Eukaryota</taxon>
        <taxon>Metazoa</taxon>
        <taxon>Cnidaria</taxon>
        <taxon>Hydrozoa</taxon>
        <taxon>Hydroidolina</taxon>
        <taxon>Leptothecata</taxon>
        <taxon>Obeliida</taxon>
        <taxon>Clytiidae</taxon>
        <taxon>Clytia</taxon>
    </lineage>
</organism>
<keyword evidence="3" id="KW-0813">Transport</keyword>
<dbReference type="InterPro" id="IPR037185">
    <property type="entry name" value="EmrE-like"/>
</dbReference>
<dbReference type="AlphaFoldDB" id="A0A7M6DNB6"/>
<evidence type="ECO:0000256" key="7">
    <source>
        <dbReference type="SAM" id="Phobius"/>
    </source>
</evidence>
<dbReference type="PIRSF" id="PIRSF005799">
    <property type="entry name" value="UDP-gal_transpt"/>
    <property type="match status" value="1"/>
</dbReference>
<evidence type="ECO:0000256" key="6">
    <source>
        <dbReference type="ARBA" id="ARBA00023136"/>
    </source>
</evidence>
<feature type="transmembrane region" description="Helical" evidence="7">
    <location>
        <begin position="54"/>
        <end position="73"/>
    </location>
</feature>
<keyword evidence="5 7" id="KW-1133">Transmembrane helix</keyword>
<keyword evidence="3" id="KW-0762">Sugar transport</keyword>
<feature type="transmembrane region" description="Helical" evidence="7">
    <location>
        <begin position="85"/>
        <end position="109"/>
    </location>
</feature>
<accession>A0A7M6DNB6</accession>
<feature type="transmembrane region" description="Helical" evidence="7">
    <location>
        <begin position="162"/>
        <end position="181"/>
    </location>
</feature>
<keyword evidence="6 7" id="KW-0472">Membrane</keyword>
<evidence type="ECO:0000313" key="9">
    <source>
        <dbReference type="Proteomes" id="UP000594262"/>
    </source>
</evidence>
<feature type="transmembrane region" description="Helical" evidence="7">
    <location>
        <begin position="188"/>
        <end position="209"/>
    </location>
</feature>
<evidence type="ECO:0000256" key="1">
    <source>
        <dbReference type="ARBA" id="ARBA00004141"/>
    </source>
</evidence>
<dbReference type="NCBIfam" id="TIGR00803">
    <property type="entry name" value="nst"/>
    <property type="match status" value="1"/>
</dbReference>
<protein>
    <submittedName>
        <fullName evidence="8">Uncharacterized protein</fullName>
    </submittedName>
</protein>
<dbReference type="GO" id="GO:0000139">
    <property type="term" value="C:Golgi membrane"/>
    <property type="evidence" value="ECO:0007669"/>
    <property type="project" value="InterPro"/>
</dbReference>
<dbReference type="SUPFAM" id="SSF103481">
    <property type="entry name" value="Multidrug resistance efflux transporter EmrE"/>
    <property type="match status" value="1"/>
</dbReference>
<dbReference type="InterPro" id="IPR007271">
    <property type="entry name" value="Nuc_sug_transpt"/>
</dbReference>
<evidence type="ECO:0000256" key="4">
    <source>
        <dbReference type="ARBA" id="ARBA00022692"/>
    </source>
</evidence>
<keyword evidence="9" id="KW-1185">Reference proteome</keyword>
<evidence type="ECO:0000256" key="5">
    <source>
        <dbReference type="ARBA" id="ARBA00022989"/>
    </source>
</evidence>
<sequence length="250" mass="28031">MVPALLYAVVNNLVTHAQKFMDPASFQLLNNLKIVSTAFLYKLIIKKEITSRKWMAIFLLFIGGSVNSMRGLVKTEEKHTNELKSYITTTGLLLVLIYCGASSLAGVYTEAVLKKYRTTSINLQNSVLYTFGLLANVCVFLFSSNDQNKPITITGFFDGFSIYTWLIVLTQALNGLLISLIMKYLSNIVRLFMIASSMLLTTLLSSVIFGYKPDIYFALAFLLVIFALYIYHFDGSQSGIKTNKKTVKDI</sequence>
<evidence type="ECO:0000256" key="3">
    <source>
        <dbReference type="ARBA" id="ARBA00022597"/>
    </source>
</evidence>
<name>A0A7M6DNB6_9CNID</name>
<dbReference type="GO" id="GO:0015165">
    <property type="term" value="F:pyrimidine nucleotide-sugar transmembrane transporter activity"/>
    <property type="evidence" value="ECO:0007669"/>
    <property type="project" value="InterPro"/>
</dbReference>
<proteinExistence type="inferred from homology"/>
<reference evidence="8" key="1">
    <citation type="submission" date="2021-01" db="UniProtKB">
        <authorList>
            <consortium name="EnsemblMetazoa"/>
        </authorList>
    </citation>
    <scope>IDENTIFICATION</scope>
</reference>
<dbReference type="OrthoDB" id="419167at2759"/>
<feature type="transmembrane region" description="Helical" evidence="7">
    <location>
        <begin position="215"/>
        <end position="233"/>
    </location>
</feature>
<evidence type="ECO:0000313" key="8">
    <source>
        <dbReference type="EnsemblMetazoa" id="CLYHEMP017736.1"/>
    </source>
</evidence>
<comment type="subcellular location">
    <subcellularLocation>
        <location evidence="1">Membrane</location>
        <topology evidence="1">Multi-pass membrane protein</topology>
    </subcellularLocation>
</comment>
<keyword evidence="4 7" id="KW-0812">Transmembrane</keyword>
<dbReference type="EnsemblMetazoa" id="CLYHEMT017736.1">
    <property type="protein sequence ID" value="CLYHEMP017736.1"/>
    <property type="gene ID" value="CLYHEMG017736"/>
</dbReference>
<comment type="similarity">
    <text evidence="2">Belongs to the nucleotide-sugar transporter family. SLC35A subfamily.</text>
</comment>